<dbReference type="PANTHER" id="PTHR12526">
    <property type="entry name" value="GLYCOSYLTRANSFERASE"/>
    <property type="match status" value="1"/>
</dbReference>
<proteinExistence type="predicted"/>
<name>A0ABX1F5V0_9PROT</name>
<organism evidence="1 2">
    <name type="scientific">Falsiroseomonas frigidaquae</name>
    <dbReference type="NCBI Taxonomy" id="487318"/>
    <lineage>
        <taxon>Bacteria</taxon>
        <taxon>Pseudomonadati</taxon>
        <taxon>Pseudomonadota</taxon>
        <taxon>Alphaproteobacteria</taxon>
        <taxon>Acetobacterales</taxon>
        <taxon>Roseomonadaceae</taxon>
        <taxon>Falsiroseomonas</taxon>
    </lineage>
</organism>
<sequence length="426" mass="47358">MAEAQMARGGRVCIIAHSHPEFSKGGGELAAYRQFETMRDAGRDVVFVGASEIGTQYAEGRQIETVMPFGPQEYVFSFAGMAEDRLAWEDGFQRGVLVDFLAALDCEVYHFHHYWRLGTDLIDALMQARPDARFVMTIHEMLAICLHHGQMVKTRSRELCRRESPLRCLACFPDQTLERFAYRKATLISVLSRFDSILHPSEFIRGRYRDWGLTGPRDPVLENYLGDAILALPREPADPGAMAHRFGFFGQPTSFKGLDVLLRALPMALRGNPDIVLTVFGAEREDVLRLFPTLEPMVEAAGPSLTFAGRYDPLDAVELMRSVGWVVVPSVWWENSPVVIQESRRAGTPLIVSDIGGMAEKVLRGVDGLHFKRAAPVDLARVMTEAADPALRAQYGASVRDVIGRDEFLAALDAAYAPRDSGRAAE</sequence>
<dbReference type="Pfam" id="PF13692">
    <property type="entry name" value="Glyco_trans_1_4"/>
    <property type="match status" value="1"/>
</dbReference>
<dbReference type="Proteomes" id="UP000765160">
    <property type="component" value="Unassembled WGS sequence"/>
</dbReference>
<reference evidence="1 2" key="1">
    <citation type="submission" date="2020-03" db="EMBL/GenBank/DDBJ databases">
        <title>Roseomonas selenitidurans sp. nov. isolated from soil.</title>
        <authorList>
            <person name="Liu H."/>
        </authorList>
    </citation>
    <scope>NUCLEOTIDE SEQUENCE [LARGE SCALE GENOMIC DNA]</scope>
    <source>
        <strain evidence="1 2">JCM 15073</strain>
    </source>
</reference>
<accession>A0ABX1F5V0</accession>
<evidence type="ECO:0000313" key="1">
    <source>
        <dbReference type="EMBL" id="NKE47700.1"/>
    </source>
</evidence>
<keyword evidence="2" id="KW-1185">Reference proteome</keyword>
<dbReference type="Gene3D" id="3.40.50.2000">
    <property type="entry name" value="Glycogen Phosphorylase B"/>
    <property type="match status" value="2"/>
</dbReference>
<dbReference type="SUPFAM" id="SSF53756">
    <property type="entry name" value="UDP-Glycosyltransferase/glycogen phosphorylase"/>
    <property type="match status" value="1"/>
</dbReference>
<dbReference type="EMBL" id="JAAVTX010000007">
    <property type="protein sequence ID" value="NKE47700.1"/>
    <property type="molecule type" value="Genomic_DNA"/>
</dbReference>
<gene>
    <name evidence="1" type="ORF">HB662_23180</name>
</gene>
<comment type="caution">
    <text evidence="1">The sequence shown here is derived from an EMBL/GenBank/DDBJ whole genome shotgun (WGS) entry which is preliminary data.</text>
</comment>
<dbReference type="RefSeq" id="WP_168053365.1">
    <property type="nucleotide sequence ID" value="NZ_JAATJR010000007.1"/>
</dbReference>
<evidence type="ECO:0000313" key="2">
    <source>
        <dbReference type="Proteomes" id="UP000765160"/>
    </source>
</evidence>
<protein>
    <submittedName>
        <fullName evidence="1">Glycosyltransferase family 4 protein</fullName>
    </submittedName>
</protein>